<dbReference type="AlphaFoldDB" id="A0A368Y9P3"/>
<protein>
    <submittedName>
        <fullName evidence="2">Uncharacterized protein YbgA (DUF1722 family)</fullName>
    </submittedName>
</protein>
<evidence type="ECO:0000259" key="1">
    <source>
        <dbReference type="Pfam" id="PF08349"/>
    </source>
</evidence>
<accession>A0A368Y9P3</accession>
<dbReference type="Proteomes" id="UP000252585">
    <property type="component" value="Unassembled WGS sequence"/>
</dbReference>
<dbReference type="EMBL" id="QPJJ01000002">
    <property type="protein sequence ID" value="RCW76835.1"/>
    <property type="molecule type" value="Genomic_DNA"/>
</dbReference>
<dbReference type="RefSeq" id="WP_114351604.1">
    <property type="nucleotide sequence ID" value="NZ_QPJJ01000002.1"/>
</dbReference>
<feature type="domain" description="DUF1722" evidence="1">
    <location>
        <begin position="37"/>
        <end position="150"/>
    </location>
</feature>
<dbReference type="Pfam" id="PF08349">
    <property type="entry name" value="DUF1722"/>
    <property type="match status" value="1"/>
</dbReference>
<proteinExistence type="predicted"/>
<organism evidence="2 3">
    <name type="scientific">Saliterribacillus persicus</name>
    <dbReference type="NCBI Taxonomy" id="930114"/>
    <lineage>
        <taxon>Bacteria</taxon>
        <taxon>Bacillati</taxon>
        <taxon>Bacillota</taxon>
        <taxon>Bacilli</taxon>
        <taxon>Bacillales</taxon>
        <taxon>Bacillaceae</taxon>
        <taxon>Saliterribacillus</taxon>
    </lineage>
</organism>
<name>A0A368Y9P3_9BACI</name>
<comment type="caution">
    <text evidence="2">The sequence shown here is derived from an EMBL/GenBank/DDBJ whole genome shotgun (WGS) entry which is preliminary data.</text>
</comment>
<dbReference type="OrthoDB" id="9797779at2"/>
<dbReference type="InterPro" id="IPR013560">
    <property type="entry name" value="DUF1722"/>
</dbReference>
<reference evidence="2 3" key="1">
    <citation type="submission" date="2018-07" db="EMBL/GenBank/DDBJ databases">
        <title>Genomic Encyclopedia of Type Strains, Phase IV (KMG-IV): sequencing the most valuable type-strain genomes for metagenomic binning, comparative biology and taxonomic classification.</title>
        <authorList>
            <person name="Goeker M."/>
        </authorList>
    </citation>
    <scope>NUCLEOTIDE SEQUENCE [LARGE SCALE GENOMIC DNA]</scope>
    <source>
        <strain evidence="2 3">DSM 27696</strain>
    </source>
</reference>
<keyword evidence="3" id="KW-1185">Reference proteome</keyword>
<gene>
    <name evidence="2" type="ORF">DFR57_102110</name>
</gene>
<evidence type="ECO:0000313" key="2">
    <source>
        <dbReference type="EMBL" id="RCW76835.1"/>
    </source>
</evidence>
<sequence>MDERLQTSLKKIIREEYAFIMFNPSISKLIIFQKYHKYALMAFQPALQKELGQLVANKGKLEVRLVVNHYEAVLEKLLATPISKGKITNALMHIFGYFKDKITAQEKEIFLKDIDAFYNGKNNYERITEKLVEWAKEYNVEYIEGQSMLKLFR</sequence>
<evidence type="ECO:0000313" key="3">
    <source>
        <dbReference type="Proteomes" id="UP000252585"/>
    </source>
</evidence>